<dbReference type="InterPro" id="IPR051150">
    <property type="entry name" value="SWT21/TCAB1_mRNA_Telomere"/>
</dbReference>
<dbReference type="SMART" id="SM00320">
    <property type="entry name" value="WD40"/>
    <property type="match status" value="3"/>
</dbReference>
<dbReference type="InterPro" id="IPR015943">
    <property type="entry name" value="WD40/YVTN_repeat-like_dom_sf"/>
</dbReference>
<dbReference type="PANTHER" id="PTHR13211:SF0">
    <property type="entry name" value="TELOMERASE CAJAL BODY PROTEIN 1"/>
    <property type="match status" value="1"/>
</dbReference>
<evidence type="ECO:0000313" key="3">
    <source>
        <dbReference type="Proteomes" id="UP001153069"/>
    </source>
</evidence>
<dbReference type="Gene3D" id="2.130.10.10">
    <property type="entry name" value="YVTN repeat-like/Quinoprotein amine dehydrogenase"/>
    <property type="match status" value="1"/>
</dbReference>
<feature type="compositionally biased region" description="Acidic residues" evidence="1">
    <location>
        <begin position="419"/>
        <end position="432"/>
    </location>
</feature>
<organism evidence="2 3">
    <name type="scientific">Seminavis robusta</name>
    <dbReference type="NCBI Taxonomy" id="568900"/>
    <lineage>
        <taxon>Eukaryota</taxon>
        <taxon>Sar</taxon>
        <taxon>Stramenopiles</taxon>
        <taxon>Ochrophyta</taxon>
        <taxon>Bacillariophyta</taxon>
        <taxon>Bacillariophyceae</taxon>
        <taxon>Bacillariophycidae</taxon>
        <taxon>Naviculales</taxon>
        <taxon>Naviculaceae</taxon>
        <taxon>Seminavis</taxon>
    </lineage>
</organism>
<dbReference type="EMBL" id="CAICTM010000102">
    <property type="protein sequence ID" value="CAB9501244.1"/>
    <property type="molecule type" value="Genomic_DNA"/>
</dbReference>
<dbReference type="AlphaFoldDB" id="A0A9N8DK68"/>
<feature type="region of interest" description="Disordered" evidence="1">
    <location>
        <begin position="418"/>
        <end position="439"/>
    </location>
</feature>
<accession>A0A9N8DK68</accession>
<dbReference type="InterPro" id="IPR001680">
    <property type="entry name" value="WD40_rpt"/>
</dbReference>
<dbReference type="OrthoDB" id="239865at2759"/>
<dbReference type="PANTHER" id="PTHR13211">
    <property type="entry name" value="TELOMERASE CAJAL BODY PROTEIN 1"/>
    <property type="match status" value="1"/>
</dbReference>
<sequence>MRGPICLAQTIDVHGDGNFPQGCSFSPDGLCIATATAADARLRLYNTVHNSNCTTDATTDNNGKTSVKIHAWQTALASTVVGETIRSYDWYPPMNSSDPSTCCLIATGRDQPVQLIDAYTGGIRATYVPMNAMDEMESPSVVQFSTDGHSIVAAGFRTERMIQLFDSARPGKHASSLLKLGQTRRSSDGQKGLVSALAFHSQPQQQSNTNLLAVGTYAPGSIYIYDFRQGSQQPSGTIWNGSCIVGHGKKHASKKRRNGEDDDDNFFSAAKTQWYAHRAQRGITQLQFDQDGKLYSASRNSDSILVWDVRMLSGNPSYSNTPIRGYTSFPVSAPTNQRIQFALDDSSSRLFVGGVPDTFTKKAVVRVYNTSVESSSDNKLVQELVIPECAPTDAVNGLSYNATYDMLAVATGSRRFPDFEDASNDNQQEQDEVLPPGSLRLYKWNTVSTTKDSSTDGNTDGSP</sequence>
<evidence type="ECO:0000313" key="2">
    <source>
        <dbReference type="EMBL" id="CAB9501244.1"/>
    </source>
</evidence>
<dbReference type="Proteomes" id="UP001153069">
    <property type="component" value="Unassembled WGS sequence"/>
</dbReference>
<keyword evidence="3" id="KW-1185">Reference proteome</keyword>
<dbReference type="SUPFAM" id="SSF50978">
    <property type="entry name" value="WD40 repeat-like"/>
    <property type="match status" value="1"/>
</dbReference>
<gene>
    <name evidence="2" type="ORF">SEMRO_103_G052480.1</name>
</gene>
<protein>
    <submittedName>
        <fullName evidence="2">Cajal body protein 1</fullName>
    </submittedName>
</protein>
<dbReference type="InterPro" id="IPR036322">
    <property type="entry name" value="WD40_repeat_dom_sf"/>
</dbReference>
<evidence type="ECO:0000256" key="1">
    <source>
        <dbReference type="SAM" id="MobiDB-lite"/>
    </source>
</evidence>
<proteinExistence type="predicted"/>
<reference evidence="2" key="1">
    <citation type="submission" date="2020-06" db="EMBL/GenBank/DDBJ databases">
        <authorList>
            <consortium name="Plant Systems Biology data submission"/>
        </authorList>
    </citation>
    <scope>NUCLEOTIDE SEQUENCE</scope>
    <source>
        <strain evidence="2">D6</strain>
    </source>
</reference>
<comment type="caution">
    <text evidence="2">The sequence shown here is derived from an EMBL/GenBank/DDBJ whole genome shotgun (WGS) entry which is preliminary data.</text>
</comment>
<name>A0A9N8DK68_9STRA</name>